<dbReference type="AlphaFoldDB" id="A0A4U0U9G9"/>
<proteinExistence type="predicted"/>
<organism evidence="2 3">
    <name type="scientific">Salinomyces thailandicus</name>
    <dbReference type="NCBI Taxonomy" id="706561"/>
    <lineage>
        <taxon>Eukaryota</taxon>
        <taxon>Fungi</taxon>
        <taxon>Dikarya</taxon>
        <taxon>Ascomycota</taxon>
        <taxon>Pezizomycotina</taxon>
        <taxon>Dothideomycetes</taxon>
        <taxon>Dothideomycetidae</taxon>
        <taxon>Mycosphaerellales</taxon>
        <taxon>Teratosphaeriaceae</taxon>
        <taxon>Salinomyces</taxon>
    </lineage>
</organism>
<evidence type="ECO:0000256" key="1">
    <source>
        <dbReference type="SAM" id="MobiDB-lite"/>
    </source>
</evidence>
<feature type="compositionally biased region" description="Basic and acidic residues" evidence="1">
    <location>
        <begin position="291"/>
        <end position="301"/>
    </location>
</feature>
<protein>
    <submittedName>
        <fullName evidence="2">Uncharacterized protein</fullName>
    </submittedName>
</protein>
<name>A0A4U0U9G9_9PEZI</name>
<feature type="region of interest" description="Disordered" evidence="1">
    <location>
        <begin position="326"/>
        <end position="365"/>
    </location>
</feature>
<dbReference type="Proteomes" id="UP000308549">
    <property type="component" value="Unassembled WGS sequence"/>
</dbReference>
<feature type="region of interest" description="Disordered" evidence="1">
    <location>
        <begin position="277"/>
        <end position="303"/>
    </location>
</feature>
<feature type="compositionally biased region" description="Polar residues" evidence="1">
    <location>
        <begin position="345"/>
        <end position="359"/>
    </location>
</feature>
<comment type="caution">
    <text evidence="2">The sequence shown here is derived from an EMBL/GenBank/DDBJ whole genome shotgun (WGS) entry which is preliminary data.</text>
</comment>
<dbReference type="OrthoDB" id="5380370at2759"/>
<reference evidence="2 3" key="1">
    <citation type="submission" date="2017-03" db="EMBL/GenBank/DDBJ databases">
        <title>Genomes of endolithic fungi from Antarctica.</title>
        <authorList>
            <person name="Coleine C."/>
            <person name="Masonjones S."/>
            <person name="Stajich J.E."/>
        </authorList>
    </citation>
    <scope>NUCLEOTIDE SEQUENCE [LARGE SCALE GENOMIC DNA]</scope>
    <source>
        <strain evidence="2 3">CCFEE 6315</strain>
    </source>
</reference>
<gene>
    <name evidence="2" type="ORF">B0A50_01852</name>
</gene>
<sequence length="495" mass="55168">MITPEEYANLPLSVQKKYFSADERLRIGQAAAVQKRKRQRRKETWLSSTSSADLTMFVSDPSETGELQFVPSHAAQRRSVKLQSDLGRITKQQAEWFFGLPDKAQRQYFSKEERELLSGQCQRAIDRCAAEASAQPEDSRSALDFGGRALEEQGGPWLDLDQTKVEEAEADLNPRGSQPPRFEQTKITDTDMGVLDIYSRRGSSMAIGGVAPKPCYLPPLYSPPLPQHPHHEMRRKSFRRRFSLVPLALPPPKLAPAPPMPSPATYQYLDISARLSRPPDEPVLLPSEDAPEAKHYQDPKARQQLRRCLSSSRNFDEAIEFGFPSPDIIAPSSSGTSTSLPLRETTPSPYQDCDTSSLDSHGPPTPTAILKYADNPGVADPTSFDSGIALPLQLNAHDKLPDRTSSSSQGPREMTLRMTLTRSDLRTLEEKLYGYQRPQTSGAGANSDSDPLALATLSFCEDHSGAHGAFAVRNVQQERVLRKVWKHFRRHAHDR</sequence>
<feature type="compositionally biased region" description="Low complexity" evidence="1">
    <location>
        <begin position="331"/>
        <end position="342"/>
    </location>
</feature>
<dbReference type="EMBL" id="NAJL01000007">
    <property type="protein sequence ID" value="TKA31774.1"/>
    <property type="molecule type" value="Genomic_DNA"/>
</dbReference>
<evidence type="ECO:0000313" key="2">
    <source>
        <dbReference type="EMBL" id="TKA31774.1"/>
    </source>
</evidence>
<accession>A0A4U0U9G9</accession>
<evidence type="ECO:0000313" key="3">
    <source>
        <dbReference type="Proteomes" id="UP000308549"/>
    </source>
</evidence>
<keyword evidence="3" id="KW-1185">Reference proteome</keyword>